<feature type="coiled-coil region" evidence="1">
    <location>
        <begin position="881"/>
        <end position="915"/>
    </location>
</feature>
<feature type="compositionally biased region" description="Polar residues" evidence="2">
    <location>
        <begin position="1150"/>
        <end position="1161"/>
    </location>
</feature>
<feature type="region of interest" description="Disordered" evidence="2">
    <location>
        <begin position="987"/>
        <end position="1030"/>
    </location>
</feature>
<evidence type="ECO:0000256" key="1">
    <source>
        <dbReference type="SAM" id="Coils"/>
    </source>
</evidence>
<dbReference type="EMBL" id="JBGBPQ010000004">
    <property type="protein sequence ID" value="KAL1525683.1"/>
    <property type="molecule type" value="Genomic_DNA"/>
</dbReference>
<feature type="compositionally biased region" description="Basic and acidic residues" evidence="2">
    <location>
        <begin position="1001"/>
        <end position="1014"/>
    </location>
</feature>
<gene>
    <name evidence="3" type="ORF">AB1Y20_020532</name>
</gene>
<dbReference type="Proteomes" id="UP001515480">
    <property type="component" value="Unassembled WGS sequence"/>
</dbReference>
<accession>A0AB34JXM3</accession>
<keyword evidence="1" id="KW-0175">Coiled coil</keyword>
<sequence>MPGERLQPLSWADLLHEGLNAQDVDQFIAREVAAREAALRAPGLRASNELSLPFRRSRSADSLPSCASRENSPPRRTRGLSQLRDELNALERSSCASCGTPRSPSHVQLPSSPPNMSPASSFLGYMDHATSPMRPYAGPFVGRTDHATSPMPSRTQSLLQAESPSNLHSKFAEREPRVVVLSREEELERQVERLQEELERVVQERGAEVLSLGRELDDAKILDAELEETRKQMGAACAAANAARRQLAGSALHWDAAYGDDAMAARDRAAQAELVADHAHYAVRSIENTCELLLAAREEVLSTSLVEVAILRQTVREIEQRENSSRMAAHSQLVESARLEKVLLDTTIAKEAEFAQSERSLSHSRAHVQELERLMDEQQEVHASLTADRAQQASAREEALDQEVTELREQCQSLLGERADLMSELSATLELVERLQTALAETESSNADLLSAESTLAHHELNRLENSFDELQMMLSDLIESHAVKVTMLGQDHTSIVFELVEIVNGLGNCLDAVPEKVYHVLGESAYGANAAASANELSAEIRAQLHSALAALPTTIDCADAVAKLQPLLLEASAAQVSLALQTVEHRLACAVDAEAIAAMEIEQHRADHLLVLAGERAAREVDASALGAVLQELDTFAKAAKIEFRATASGARILERELSSCERELADVTERCLRTENLCQRLQLELGVVTTSEEEQRLEAHSLKDELTAVRTEMRRLEEQAVEYGIKGESHEKAISKAKGGLREAKVLLAIMQREMFLSETSFTTEKVVAAAFKSSLSCADSEIEDAHAYIGAVDLGAQAALSAANVAATHAEDQATEARSWSARSYASDAVRAAVMRHGQQREEELLAMLEVRTDAAHRAVLDSMMRRQETAVLVREIKFQEEENVRIGTNLQELQTEVQFWRAEADQKRRASDESAFAKQLELQRQLAYLSHQLHDEDPEETRFFYSPYNERGMNTVSALGLRDHDSVSFKSFPRRGECRTQVSAIPSTSMESPPGSRERLTSRASEGRDYPPSQATGISPQGKAGLSEVLPSHQRASAFWAALQHDNTSAVSLAANASTSAMESTPATVNAVYSSSVDAYQRIHQGRPLDRHPVGEERLSYEALARRLAVSSSYLARASNATISASKRSNEFDETLYRAGGCPPSRSNNTLISSPGSCPRTP</sequence>
<feature type="region of interest" description="Disordered" evidence="2">
    <location>
        <begin position="1144"/>
        <end position="1167"/>
    </location>
</feature>
<evidence type="ECO:0000313" key="3">
    <source>
        <dbReference type="EMBL" id="KAL1525683.1"/>
    </source>
</evidence>
<protein>
    <submittedName>
        <fullName evidence="3">Uncharacterized protein</fullName>
    </submittedName>
</protein>
<feature type="coiled-coil region" evidence="1">
    <location>
        <begin position="653"/>
        <end position="722"/>
    </location>
</feature>
<name>A0AB34JXM3_PRYPA</name>
<organism evidence="3 4">
    <name type="scientific">Prymnesium parvum</name>
    <name type="common">Toxic golden alga</name>
    <dbReference type="NCBI Taxonomy" id="97485"/>
    <lineage>
        <taxon>Eukaryota</taxon>
        <taxon>Haptista</taxon>
        <taxon>Haptophyta</taxon>
        <taxon>Prymnesiophyceae</taxon>
        <taxon>Prymnesiales</taxon>
        <taxon>Prymnesiaceae</taxon>
        <taxon>Prymnesium</taxon>
    </lineage>
</organism>
<reference evidence="3 4" key="1">
    <citation type="journal article" date="2024" name="Science">
        <title>Giant polyketide synthase enzymes in the biosynthesis of giant marine polyether toxins.</title>
        <authorList>
            <person name="Fallon T.R."/>
            <person name="Shende V.V."/>
            <person name="Wierzbicki I.H."/>
            <person name="Pendleton A.L."/>
            <person name="Watervoot N.F."/>
            <person name="Auber R.P."/>
            <person name="Gonzalez D.J."/>
            <person name="Wisecaver J.H."/>
            <person name="Moore B.S."/>
        </authorList>
    </citation>
    <scope>NUCLEOTIDE SEQUENCE [LARGE SCALE GENOMIC DNA]</scope>
    <source>
        <strain evidence="3 4">12B1</strain>
    </source>
</reference>
<feature type="coiled-coil region" evidence="1">
    <location>
        <begin position="177"/>
        <end position="204"/>
    </location>
</feature>
<comment type="caution">
    <text evidence="3">The sequence shown here is derived from an EMBL/GenBank/DDBJ whole genome shotgun (WGS) entry which is preliminary data.</text>
</comment>
<dbReference type="AlphaFoldDB" id="A0AB34JXM3"/>
<evidence type="ECO:0000256" key="2">
    <source>
        <dbReference type="SAM" id="MobiDB-lite"/>
    </source>
</evidence>
<evidence type="ECO:0000313" key="4">
    <source>
        <dbReference type="Proteomes" id="UP001515480"/>
    </source>
</evidence>
<keyword evidence="4" id="KW-1185">Reference proteome</keyword>
<proteinExistence type="predicted"/>
<feature type="region of interest" description="Disordered" evidence="2">
    <location>
        <begin position="56"/>
        <end position="80"/>
    </location>
</feature>
<feature type="compositionally biased region" description="Polar residues" evidence="2">
    <location>
        <begin position="94"/>
        <end position="109"/>
    </location>
</feature>
<feature type="region of interest" description="Disordered" evidence="2">
    <location>
        <begin position="93"/>
        <end position="123"/>
    </location>
</feature>
<feature type="compositionally biased region" description="Polar residues" evidence="2">
    <location>
        <begin position="987"/>
        <end position="996"/>
    </location>
</feature>
<feature type="coiled-coil region" evidence="1">
    <location>
        <begin position="361"/>
        <end position="481"/>
    </location>
</feature>